<feature type="transmembrane region" description="Helical" evidence="9">
    <location>
        <begin position="38"/>
        <end position="58"/>
    </location>
</feature>
<keyword evidence="6" id="KW-0325">Glycoprotein</keyword>
<dbReference type="EMBL" id="JASPKZ010007544">
    <property type="protein sequence ID" value="KAJ9583693.1"/>
    <property type="molecule type" value="Genomic_DNA"/>
</dbReference>
<evidence type="ECO:0000256" key="6">
    <source>
        <dbReference type="ARBA" id="ARBA00023180"/>
    </source>
</evidence>
<keyword evidence="3 9" id="KW-0812">Transmembrane</keyword>
<dbReference type="PROSITE" id="PS00217">
    <property type="entry name" value="SUGAR_TRANSPORT_2"/>
    <property type="match status" value="1"/>
</dbReference>
<organism evidence="11 12">
    <name type="scientific">Diploptera punctata</name>
    <name type="common">Pacific beetle cockroach</name>
    <dbReference type="NCBI Taxonomy" id="6984"/>
    <lineage>
        <taxon>Eukaryota</taxon>
        <taxon>Metazoa</taxon>
        <taxon>Ecdysozoa</taxon>
        <taxon>Arthropoda</taxon>
        <taxon>Hexapoda</taxon>
        <taxon>Insecta</taxon>
        <taxon>Pterygota</taxon>
        <taxon>Neoptera</taxon>
        <taxon>Polyneoptera</taxon>
        <taxon>Dictyoptera</taxon>
        <taxon>Blattodea</taxon>
        <taxon>Blaberoidea</taxon>
        <taxon>Blaberidae</taxon>
        <taxon>Diplopterinae</taxon>
        <taxon>Diploptera</taxon>
    </lineage>
</organism>
<feature type="transmembrane region" description="Helical" evidence="9">
    <location>
        <begin position="373"/>
        <end position="397"/>
    </location>
</feature>
<dbReference type="InterPro" id="IPR050549">
    <property type="entry name" value="MFS_Trehalose_Transporter"/>
</dbReference>
<evidence type="ECO:0000256" key="3">
    <source>
        <dbReference type="ARBA" id="ARBA00022692"/>
    </source>
</evidence>
<dbReference type="CDD" id="cd17358">
    <property type="entry name" value="MFS_GLUT6_8_Class3_like"/>
    <property type="match status" value="1"/>
</dbReference>
<evidence type="ECO:0000256" key="2">
    <source>
        <dbReference type="ARBA" id="ARBA00022475"/>
    </source>
</evidence>
<reference evidence="11" key="1">
    <citation type="journal article" date="2023" name="IScience">
        <title>Live-bearing cockroach genome reveals convergent evolutionary mechanisms linked to viviparity in insects and beyond.</title>
        <authorList>
            <person name="Fouks B."/>
            <person name="Harrison M.C."/>
            <person name="Mikhailova A.A."/>
            <person name="Marchal E."/>
            <person name="English S."/>
            <person name="Carruthers M."/>
            <person name="Jennings E.C."/>
            <person name="Chiamaka E.L."/>
            <person name="Frigard R.A."/>
            <person name="Pippel M."/>
            <person name="Attardo G.M."/>
            <person name="Benoit J.B."/>
            <person name="Bornberg-Bauer E."/>
            <person name="Tobe S.S."/>
        </authorList>
    </citation>
    <scope>NUCLEOTIDE SEQUENCE</scope>
    <source>
        <strain evidence="11">Stay&amp;Tobe</strain>
    </source>
</reference>
<keyword evidence="4 9" id="KW-1133">Transmembrane helix</keyword>
<dbReference type="InterPro" id="IPR036259">
    <property type="entry name" value="MFS_trans_sf"/>
</dbReference>
<evidence type="ECO:0000256" key="1">
    <source>
        <dbReference type="ARBA" id="ARBA00004651"/>
    </source>
</evidence>
<dbReference type="Pfam" id="PF00083">
    <property type="entry name" value="Sugar_tr"/>
    <property type="match status" value="1"/>
</dbReference>
<reference evidence="11" key="2">
    <citation type="submission" date="2023-05" db="EMBL/GenBank/DDBJ databases">
        <authorList>
            <person name="Fouks B."/>
        </authorList>
    </citation>
    <scope>NUCLEOTIDE SEQUENCE</scope>
    <source>
        <strain evidence="11">Stay&amp;Tobe</strain>
        <tissue evidence="11">Testes</tissue>
    </source>
</reference>
<feature type="domain" description="Major facilitator superfamily (MFS) profile" evidence="10">
    <location>
        <begin position="1"/>
        <end position="428"/>
    </location>
</feature>
<dbReference type="Proteomes" id="UP001233999">
    <property type="component" value="Unassembled WGS sequence"/>
</dbReference>
<keyword evidence="8" id="KW-0813">Transport</keyword>
<dbReference type="GO" id="GO:0051119">
    <property type="term" value="F:sugar transmembrane transporter activity"/>
    <property type="evidence" value="ECO:0007669"/>
    <property type="project" value="InterPro"/>
</dbReference>
<sequence>AIATVCAGTLEGWTSPALPYLQQNETGTLAITDVEASWIGSLGGLGALFGSLPAGLLADKIGRKSVLLGVTLPYLMGWIIIILARKSVIMLYSGRFILGLATGASTVVVPLYAEEISETSIRGELGSYTDLSITVGILYVYAFGTFVPYTWLCISCLVLPLVFAVTFFWMPESPMYLLSKGRKFEAEKSLRWLRNISTLDTASDTKTEFDKMEESSNESCDNSKFFIKFTASSLVLKSLRLVLALMVFEQLTGTNAVDFYTVDIFEAADSTLSPYYCTLIVGVVQVIATFIAALLMDRLGRRFLLIVSSLGMAISLFVLSGFSLTKDQGGDVSSVNWIPLLGLNLYTVCFSIGFGPVPWIITVELCTSETVGWISSLATSVNWGMIFLMTKVFILVLKAWGQAVTYGILCVLCVCASVFVFTCIPETRGKSRHEIQAILSGK</sequence>
<keyword evidence="2" id="KW-1003">Cell membrane</keyword>
<feature type="transmembrane region" description="Helical" evidence="9">
    <location>
        <begin position="403"/>
        <end position="424"/>
    </location>
</feature>
<feature type="transmembrane region" description="Helical" evidence="9">
    <location>
        <begin position="65"/>
        <end position="84"/>
    </location>
</feature>
<evidence type="ECO:0000256" key="7">
    <source>
        <dbReference type="ARBA" id="ARBA00024348"/>
    </source>
</evidence>
<feature type="transmembrane region" description="Helical" evidence="9">
    <location>
        <begin position="125"/>
        <end position="143"/>
    </location>
</feature>
<keyword evidence="5 9" id="KW-0472">Membrane</keyword>
<dbReference type="PRINTS" id="PR00171">
    <property type="entry name" value="SUGRTRNSPORT"/>
</dbReference>
<dbReference type="PANTHER" id="PTHR48021:SF1">
    <property type="entry name" value="GH07001P-RELATED"/>
    <property type="match status" value="1"/>
</dbReference>
<dbReference type="NCBIfam" id="TIGR00879">
    <property type="entry name" value="SP"/>
    <property type="match status" value="1"/>
</dbReference>
<dbReference type="Gene3D" id="1.20.1250.20">
    <property type="entry name" value="MFS general substrate transporter like domains"/>
    <property type="match status" value="1"/>
</dbReference>
<evidence type="ECO:0000313" key="11">
    <source>
        <dbReference type="EMBL" id="KAJ9583693.1"/>
    </source>
</evidence>
<protein>
    <recommendedName>
        <fullName evidence="10">Major facilitator superfamily (MFS) profile domain-containing protein</fullName>
    </recommendedName>
</protein>
<feature type="transmembrane region" description="Helical" evidence="9">
    <location>
        <begin position="337"/>
        <end position="361"/>
    </location>
</feature>
<accession>A0AAD8EB00</accession>
<name>A0AAD8EB00_DIPPU</name>
<evidence type="ECO:0000256" key="8">
    <source>
        <dbReference type="RuleBase" id="RU003346"/>
    </source>
</evidence>
<evidence type="ECO:0000256" key="4">
    <source>
        <dbReference type="ARBA" id="ARBA00022989"/>
    </source>
</evidence>
<evidence type="ECO:0000313" key="12">
    <source>
        <dbReference type="Proteomes" id="UP001233999"/>
    </source>
</evidence>
<evidence type="ECO:0000259" key="10">
    <source>
        <dbReference type="PROSITE" id="PS50850"/>
    </source>
</evidence>
<gene>
    <name evidence="11" type="ORF">L9F63_021965</name>
</gene>
<feature type="transmembrane region" description="Helical" evidence="9">
    <location>
        <begin position="96"/>
        <end position="113"/>
    </location>
</feature>
<dbReference type="SUPFAM" id="SSF103473">
    <property type="entry name" value="MFS general substrate transporter"/>
    <property type="match status" value="1"/>
</dbReference>
<dbReference type="InterPro" id="IPR044775">
    <property type="entry name" value="MFS_ERD6/Tret1-like"/>
</dbReference>
<dbReference type="AlphaFoldDB" id="A0AAD8EB00"/>
<comment type="caution">
    <text evidence="11">The sequence shown here is derived from an EMBL/GenBank/DDBJ whole genome shotgun (WGS) entry which is preliminary data.</text>
</comment>
<keyword evidence="12" id="KW-1185">Reference proteome</keyword>
<dbReference type="FunFam" id="1.20.1250.20:FF:000055">
    <property type="entry name" value="Facilitated trehalose transporter Tret1-2 homolog"/>
    <property type="match status" value="1"/>
</dbReference>
<feature type="non-terminal residue" evidence="11">
    <location>
        <position position="442"/>
    </location>
</feature>
<dbReference type="PROSITE" id="PS00216">
    <property type="entry name" value="SUGAR_TRANSPORT_1"/>
    <property type="match status" value="2"/>
</dbReference>
<dbReference type="PROSITE" id="PS50850">
    <property type="entry name" value="MFS"/>
    <property type="match status" value="1"/>
</dbReference>
<dbReference type="GO" id="GO:0005886">
    <property type="term" value="C:plasma membrane"/>
    <property type="evidence" value="ECO:0007669"/>
    <property type="project" value="UniProtKB-SubCell"/>
</dbReference>
<dbReference type="InterPro" id="IPR003663">
    <property type="entry name" value="Sugar/inositol_transpt"/>
</dbReference>
<feature type="transmembrane region" description="Helical" evidence="9">
    <location>
        <begin position="273"/>
        <end position="296"/>
    </location>
</feature>
<dbReference type="InterPro" id="IPR005828">
    <property type="entry name" value="MFS_sugar_transport-like"/>
</dbReference>
<evidence type="ECO:0000256" key="9">
    <source>
        <dbReference type="SAM" id="Phobius"/>
    </source>
</evidence>
<dbReference type="PANTHER" id="PTHR48021">
    <property type="match status" value="1"/>
</dbReference>
<comment type="subcellular location">
    <subcellularLocation>
        <location evidence="1">Cell membrane</location>
        <topology evidence="1">Multi-pass membrane protein</topology>
    </subcellularLocation>
</comment>
<proteinExistence type="inferred from homology"/>
<dbReference type="InterPro" id="IPR020846">
    <property type="entry name" value="MFS_dom"/>
</dbReference>
<feature type="transmembrane region" description="Helical" evidence="9">
    <location>
        <begin position="303"/>
        <end position="325"/>
    </location>
</feature>
<comment type="similarity">
    <text evidence="7">Belongs to the major facilitator superfamily. Sugar transporter (TC 2.A.1.1) family. Trehalose transporter subfamily.</text>
</comment>
<evidence type="ECO:0000256" key="5">
    <source>
        <dbReference type="ARBA" id="ARBA00023136"/>
    </source>
</evidence>
<dbReference type="InterPro" id="IPR005829">
    <property type="entry name" value="Sugar_transporter_CS"/>
</dbReference>
<feature type="transmembrane region" description="Helical" evidence="9">
    <location>
        <begin position="149"/>
        <end position="170"/>
    </location>
</feature>